<dbReference type="AlphaFoldDB" id="A0A421BVI0"/>
<dbReference type="GO" id="GO:0005737">
    <property type="term" value="C:cytoplasm"/>
    <property type="evidence" value="ECO:0007669"/>
    <property type="project" value="TreeGrafter"/>
</dbReference>
<dbReference type="InterPro" id="IPR027450">
    <property type="entry name" value="AlkB-like"/>
</dbReference>
<dbReference type="GO" id="GO:0035513">
    <property type="term" value="P:oxidative RNA demethylation"/>
    <property type="evidence" value="ECO:0007669"/>
    <property type="project" value="TreeGrafter"/>
</dbReference>
<dbReference type="InterPro" id="IPR005123">
    <property type="entry name" value="Oxoglu/Fe-dep_dioxygenase_dom"/>
</dbReference>
<feature type="binding site" evidence="6">
    <location>
        <position position="128"/>
    </location>
    <ligand>
        <name>Fe cation</name>
        <dbReference type="ChEBI" id="CHEBI:24875"/>
        <note>catalytic</note>
    </ligand>
</feature>
<dbReference type="Proteomes" id="UP000279673">
    <property type="component" value="Unassembled WGS sequence"/>
</dbReference>
<comment type="cofactor">
    <cofactor evidence="6">
        <name>Fe(2+)</name>
        <dbReference type="ChEBI" id="CHEBI:29033"/>
    </cofactor>
    <text evidence="6">Binds 1 Fe(2+) ion per subunit.</text>
</comment>
<dbReference type="PROSITE" id="PS51471">
    <property type="entry name" value="FE2OG_OXY"/>
    <property type="match status" value="1"/>
</dbReference>
<evidence type="ECO:0000256" key="2">
    <source>
        <dbReference type="ARBA" id="ARBA00022964"/>
    </source>
</evidence>
<organism evidence="8 9">
    <name type="scientific">Paenirhodobacter hankyongi</name>
    <dbReference type="NCBI Taxonomy" id="2294033"/>
    <lineage>
        <taxon>Bacteria</taxon>
        <taxon>Pseudomonadati</taxon>
        <taxon>Pseudomonadota</taxon>
        <taxon>Alphaproteobacteria</taxon>
        <taxon>Rhodobacterales</taxon>
        <taxon>Rhodobacter group</taxon>
        <taxon>Paenirhodobacter</taxon>
    </lineage>
</organism>
<feature type="binding site" evidence="5">
    <location>
        <begin position="202"/>
        <end position="208"/>
    </location>
    <ligand>
        <name>2-oxoglutarate</name>
        <dbReference type="ChEBI" id="CHEBI:16810"/>
    </ligand>
</feature>
<dbReference type="InterPro" id="IPR004574">
    <property type="entry name" value="Alkb"/>
</dbReference>
<feature type="binding site" evidence="5">
    <location>
        <begin position="78"/>
        <end position="80"/>
    </location>
    <ligand>
        <name>substrate</name>
    </ligand>
</feature>
<evidence type="ECO:0000259" key="7">
    <source>
        <dbReference type="PROSITE" id="PS51471"/>
    </source>
</evidence>
<keyword evidence="1 6" id="KW-0479">Metal-binding</keyword>
<dbReference type="GO" id="GO:0035516">
    <property type="term" value="F:broad specificity oxidative DNA demethylase activity"/>
    <property type="evidence" value="ECO:0007669"/>
    <property type="project" value="TreeGrafter"/>
</dbReference>
<evidence type="ECO:0000256" key="1">
    <source>
        <dbReference type="ARBA" id="ARBA00022723"/>
    </source>
</evidence>
<accession>A0A421BVI0</accession>
<dbReference type="SUPFAM" id="SSF51197">
    <property type="entry name" value="Clavaminate synthase-like"/>
    <property type="match status" value="1"/>
</dbReference>
<sequence length="211" mass="22895">MTESDKNAAERPQAQEIRDFLHYPGWLSPAEQRQMLADLRAVVAAAPMVTPVTPSGRPMSVRMSAAGRFGWVSDRRGYRYAETHPQGTPWPAIPDSVLSVWAAVSGSARQPECCLINFYDAGARMGLHQDRDEADFGEPVVSISLGDDGLFRIGNESRGGATQSLWLRSGDVLVMGGAARLRHHGIDRIAAGTSMLLPKGGRLNLTLRVVT</sequence>
<protein>
    <submittedName>
        <fullName evidence="8">Alpha-ketoglutarate-dependent dioxygenase AlkB</fullName>
    </submittedName>
</protein>
<dbReference type="GO" id="GO:0035515">
    <property type="term" value="F:oxidative RNA demethylase activity"/>
    <property type="evidence" value="ECO:0007669"/>
    <property type="project" value="TreeGrafter"/>
</dbReference>
<dbReference type="RefSeq" id="WP_121530625.1">
    <property type="nucleotide sequence ID" value="NZ_RCHI01000002.1"/>
</dbReference>
<dbReference type="Gene3D" id="2.60.120.590">
    <property type="entry name" value="Alpha-ketoglutarate-dependent dioxygenase AlkB-like"/>
    <property type="match status" value="1"/>
</dbReference>
<feature type="binding site" evidence="6">
    <location>
        <position position="184"/>
    </location>
    <ligand>
        <name>Fe cation</name>
        <dbReference type="ChEBI" id="CHEBI:24875"/>
        <note>catalytic</note>
    </ligand>
</feature>
<dbReference type="PANTHER" id="PTHR16557:SF2">
    <property type="entry name" value="NUCLEIC ACID DIOXYGENASE ALKBH1"/>
    <property type="match status" value="1"/>
</dbReference>
<keyword evidence="9" id="KW-1185">Reference proteome</keyword>
<dbReference type="PANTHER" id="PTHR16557">
    <property type="entry name" value="ALKYLATED DNA REPAIR PROTEIN ALKB-RELATED"/>
    <property type="match status" value="1"/>
</dbReference>
<dbReference type="InterPro" id="IPR037151">
    <property type="entry name" value="AlkB-like_sf"/>
</dbReference>
<keyword evidence="3" id="KW-0560">Oxidoreductase</keyword>
<reference evidence="8 9" key="1">
    <citation type="submission" date="2018-10" db="EMBL/GenBank/DDBJ databases">
        <title>Rhodobacter sp . BO-81.</title>
        <authorList>
            <person name="Im W.T."/>
        </authorList>
    </citation>
    <scope>NUCLEOTIDE SEQUENCE [LARGE SCALE GENOMIC DNA]</scope>
    <source>
        <strain evidence="8 9">BO-81</strain>
    </source>
</reference>
<dbReference type="EMBL" id="RCHI01000002">
    <property type="protein sequence ID" value="RLL72318.1"/>
    <property type="molecule type" value="Genomic_DNA"/>
</dbReference>
<feature type="domain" description="Fe2OG dioxygenase" evidence="7">
    <location>
        <begin position="110"/>
        <end position="211"/>
    </location>
</feature>
<feature type="binding site" evidence="5">
    <location>
        <position position="71"/>
    </location>
    <ligand>
        <name>substrate</name>
    </ligand>
</feature>
<dbReference type="GO" id="GO:0008198">
    <property type="term" value="F:ferrous iron binding"/>
    <property type="evidence" value="ECO:0007669"/>
    <property type="project" value="TreeGrafter"/>
</dbReference>
<evidence type="ECO:0000313" key="9">
    <source>
        <dbReference type="Proteomes" id="UP000279673"/>
    </source>
</evidence>
<evidence type="ECO:0000256" key="5">
    <source>
        <dbReference type="PIRSR" id="PIRSR604574-1"/>
    </source>
</evidence>
<keyword evidence="4 6" id="KW-0408">Iron</keyword>
<evidence type="ECO:0000256" key="6">
    <source>
        <dbReference type="PIRSR" id="PIRSR604574-2"/>
    </source>
</evidence>
<feature type="binding site" evidence="5">
    <location>
        <position position="158"/>
    </location>
    <ligand>
        <name>substrate</name>
    </ligand>
</feature>
<gene>
    <name evidence="8" type="ORF">DYS74_02595</name>
</gene>
<dbReference type="Pfam" id="PF13532">
    <property type="entry name" value="2OG-FeII_Oxy_2"/>
    <property type="match status" value="1"/>
</dbReference>
<name>A0A421BVI0_9RHOB</name>
<proteinExistence type="predicted"/>
<evidence type="ECO:0000256" key="3">
    <source>
        <dbReference type="ARBA" id="ARBA00023002"/>
    </source>
</evidence>
<feature type="binding site" evidence="5">
    <location>
        <position position="132"/>
    </location>
    <ligand>
        <name>substrate</name>
    </ligand>
</feature>
<comment type="caution">
    <text evidence="8">The sequence shown here is derived from an EMBL/GenBank/DDBJ whole genome shotgun (WGS) entry which is preliminary data.</text>
</comment>
<evidence type="ECO:0000256" key="4">
    <source>
        <dbReference type="ARBA" id="ARBA00023004"/>
    </source>
</evidence>
<evidence type="ECO:0000313" key="8">
    <source>
        <dbReference type="EMBL" id="RLL72318.1"/>
    </source>
</evidence>
<feature type="binding site" evidence="5">
    <location>
        <begin position="117"/>
        <end position="119"/>
    </location>
    <ligand>
        <name>2-oxoglutarate</name>
        <dbReference type="ChEBI" id="CHEBI:16810"/>
    </ligand>
</feature>
<keyword evidence="2 8" id="KW-0223">Dioxygenase</keyword>
<feature type="binding site" evidence="6">
    <location>
        <position position="130"/>
    </location>
    <ligand>
        <name>Fe cation</name>
        <dbReference type="ChEBI" id="CHEBI:24875"/>
        <note>catalytic</note>
    </ligand>
</feature>